<dbReference type="STRING" id="1325734.A0A428NEA7"/>
<comment type="caution">
    <text evidence="1">The sequence shown here is derived from an EMBL/GenBank/DDBJ whole genome shotgun (WGS) entry which is preliminary data.</text>
</comment>
<dbReference type="OrthoDB" id="5243754at2759"/>
<feature type="non-terminal residue" evidence="1">
    <location>
        <position position="176"/>
    </location>
</feature>
<gene>
    <name evidence="1" type="ORF">CEP54_016367</name>
</gene>
<reference evidence="1 2" key="1">
    <citation type="submission" date="2017-06" db="EMBL/GenBank/DDBJ databases">
        <title>Comparative genomic analysis of Ambrosia Fusariam Clade fungi.</title>
        <authorList>
            <person name="Stajich J.E."/>
            <person name="Carrillo J."/>
            <person name="Kijimoto T."/>
            <person name="Eskalen A."/>
            <person name="O'Donnell K."/>
            <person name="Kasson M."/>
        </authorList>
    </citation>
    <scope>NUCLEOTIDE SEQUENCE [LARGE SCALE GENOMIC DNA]</scope>
    <source>
        <strain evidence="1 2">NRRL62584</strain>
    </source>
</reference>
<sequence length="176" mass="19401">MQTIIDHTLAWEKRSGVMFECNKTTIGAKILGMDLGTKPRFKGIWPRPPPSISRRPWTIVPEETEDTIPAYGHTALRGDRGADHGLHLRRLVAHARGERELTQLNRAQKAGARTIMGAFRTVATTVAEAEASIRYISKHEVIQHPNPAKDTSAHNTYGVGESKIHITVGTIGTHEG</sequence>
<proteinExistence type="predicted"/>
<evidence type="ECO:0000313" key="2">
    <source>
        <dbReference type="Proteomes" id="UP000288168"/>
    </source>
</evidence>
<dbReference type="EMBL" id="NKCI01000682">
    <property type="protein sequence ID" value="RSL39124.1"/>
    <property type="molecule type" value="Genomic_DNA"/>
</dbReference>
<evidence type="ECO:0000313" key="1">
    <source>
        <dbReference type="EMBL" id="RSL39124.1"/>
    </source>
</evidence>
<keyword evidence="2" id="KW-1185">Reference proteome</keyword>
<dbReference type="Proteomes" id="UP000288168">
    <property type="component" value="Unassembled WGS sequence"/>
</dbReference>
<protein>
    <submittedName>
        <fullName evidence="1">Uncharacterized protein</fullName>
    </submittedName>
</protein>
<name>A0A428NEA7_9HYPO</name>
<accession>A0A428NEA7</accession>
<dbReference type="AlphaFoldDB" id="A0A428NEA7"/>
<organism evidence="1 2">
    <name type="scientific">Fusarium duplospermum</name>
    <dbReference type="NCBI Taxonomy" id="1325734"/>
    <lineage>
        <taxon>Eukaryota</taxon>
        <taxon>Fungi</taxon>
        <taxon>Dikarya</taxon>
        <taxon>Ascomycota</taxon>
        <taxon>Pezizomycotina</taxon>
        <taxon>Sordariomycetes</taxon>
        <taxon>Hypocreomycetidae</taxon>
        <taxon>Hypocreales</taxon>
        <taxon>Nectriaceae</taxon>
        <taxon>Fusarium</taxon>
        <taxon>Fusarium solani species complex</taxon>
    </lineage>
</organism>